<dbReference type="PANTHER" id="PTHR24198:SF165">
    <property type="entry name" value="ANKYRIN REPEAT-CONTAINING PROTEIN-RELATED"/>
    <property type="match status" value="1"/>
</dbReference>
<dbReference type="AlphaFoldDB" id="A0A9P4UIG1"/>
<evidence type="ECO:0008006" key="5">
    <source>
        <dbReference type="Google" id="ProtNLM"/>
    </source>
</evidence>
<dbReference type="OrthoDB" id="3796663at2759"/>
<dbReference type="Gene3D" id="2.60.120.920">
    <property type="match status" value="1"/>
</dbReference>
<evidence type="ECO:0000256" key="1">
    <source>
        <dbReference type="ARBA" id="ARBA00022737"/>
    </source>
</evidence>
<keyword evidence="2" id="KW-0040">ANK repeat</keyword>
<dbReference type="Proteomes" id="UP000799764">
    <property type="component" value="Unassembled WGS sequence"/>
</dbReference>
<dbReference type="SMART" id="SM00248">
    <property type="entry name" value="ANK"/>
    <property type="match status" value="3"/>
</dbReference>
<dbReference type="SUPFAM" id="SSF48403">
    <property type="entry name" value="Ankyrin repeat"/>
    <property type="match status" value="1"/>
</dbReference>
<protein>
    <recommendedName>
        <fullName evidence="5">Protein SSH4</fullName>
    </recommendedName>
</protein>
<comment type="caution">
    <text evidence="3">The sequence shown here is derived from an EMBL/GenBank/DDBJ whole genome shotgun (WGS) entry which is preliminary data.</text>
</comment>
<name>A0A9P4UIG1_9PLEO</name>
<dbReference type="InterPro" id="IPR044736">
    <property type="entry name" value="Gid1/RanBPM/SPLA_SPRY"/>
</dbReference>
<organism evidence="3 4">
    <name type="scientific">Karstenula rhodostoma CBS 690.94</name>
    <dbReference type="NCBI Taxonomy" id="1392251"/>
    <lineage>
        <taxon>Eukaryota</taxon>
        <taxon>Fungi</taxon>
        <taxon>Dikarya</taxon>
        <taxon>Ascomycota</taxon>
        <taxon>Pezizomycotina</taxon>
        <taxon>Dothideomycetes</taxon>
        <taxon>Pleosporomycetidae</taxon>
        <taxon>Pleosporales</taxon>
        <taxon>Massarineae</taxon>
        <taxon>Didymosphaeriaceae</taxon>
        <taxon>Karstenula</taxon>
    </lineage>
</organism>
<dbReference type="CDD" id="cd12885">
    <property type="entry name" value="SPRY_RanBP_like"/>
    <property type="match status" value="1"/>
</dbReference>
<reference evidence="3" key="1">
    <citation type="journal article" date="2020" name="Stud. Mycol.">
        <title>101 Dothideomycetes genomes: a test case for predicting lifestyles and emergence of pathogens.</title>
        <authorList>
            <person name="Haridas S."/>
            <person name="Albert R."/>
            <person name="Binder M."/>
            <person name="Bloem J."/>
            <person name="Labutti K."/>
            <person name="Salamov A."/>
            <person name="Andreopoulos B."/>
            <person name="Baker S."/>
            <person name="Barry K."/>
            <person name="Bills G."/>
            <person name="Bluhm B."/>
            <person name="Cannon C."/>
            <person name="Castanera R."/>
            <person name="Culley D."/>
            <person name="Daum C."/>
            <person name="Ezra D."/>
            <person name="Gonzalez J."/>
            <person name="Henrissat B."/>
            <person name="Kuo A."/>
            <person name="Liang C."/>
            <person name="Lipzen A."/>
            <person name="Lutzoni F."/>
            <person name="Magnuson J."/>
            <person name="Mondo S."/>
            <person name="Nolan M."/>
            <person name="Ohm R."/>
            <person name="Pangilinan J."/>
            <person name="Park H.-J."/>
            <person name="Ramirez L."/>
            <person name="Alfaro M."/>
            <person name="Sun H."/>
            <person name="Tritt A."/>
            <person name="Yoshinaga Y."/>
            <person name="Zwiers L.-H."/>
            <person name="Turgeon B."/>
            <person name="Goodwin S."/>
            <person name="Spatafora J."/>
            <person name="Crous P."/>
            <person name="Grigoriev I."/>
        </authorList>
    </citation>
    <scope>NUCLEOTIDE SEQUENCE</scope>
    <source>
        <strain evidence="3">CBS 690.94</strain>
    </source>
</reference>
<evidence type="ECO:0000256" key="2">
    <source>
        <dbReference type="ARBA" id="ARBA00023043"/>
    </source>
</evidence>
<sequence length="1025" mass="115235">MVLIRAIIRRRLGIPPSHCLISAGYEIDYLATRLVSCKRFRNYEEGKPPEVPLLILRSPEEVLRWEVRTAMDYEPTSNALESALSLSSSIEAFRNTLPLAGDLKYLDWNIETVGHSPTNQTSERHGFVNIPLEKHGEKWRADIGKIEAIISLWMAATEVRTETKRKPASGAASKSTDEKSDLTDWRRTKVGSNLRYRFCRILGNDLEDDKLKRDLSWWIDELIADKSDDTTIHNASEDTWFCSKAREEEVDLIIGFNGRGYIGLLPLVMAKHMFTSFMWTVFEQLPGNCLRPGYADTEHDIEIKGRHTFDLHGIENTWHRSTLRHKRLTNLVRELEKNGLGKYIDILLCMIPALSSKDPLPNHVMFRLIPPLRQGQSWTAITRAYSSLLRTKIRTSLPELFCYNVVIGVMDCLQFASEPYDSHVQPQKELGYELQRLIGQLKSPRYRQIYAIQRRWTQFEEIFNQYGTPSPSISDIISIVSGAEMRINKQPNIFSDPPGLIDINFCIANLGFSKTFKDYALLERENAFTGSSLKDANLPDIFGWYPLHYAALSKDERRIRRIFRSLLDRESLDIHTLHDKAKRILLHVAMTAGNDVALAWTLDLYGTEVKKQAINSSGLDQMMPLHLSKARVHCKRTTCLQERRLKEASSRMKPFAPLHSAADEGNRTIAELLLKSAHIDPSLKDETGRTPLDVAVQTRSTSVAQAFLTCATIDEQIRPERLGNLSVNSYATMCSFISTLPGGVIGDDLLDDDHLKVVELSEDLRDTAAYDVVARWALDQKTTQMKVKPGPMHIAVRLDDLELMTTICTLENIGSTGVDEDSWTCVEYANTYLSHPVSEGINQLAQQNTPAKAVAQGRIMPASLKLDHIAKSICDKGCSDPEHGSCIGFHSWSAIPFAYHGDDGALFVNTGEEREISNTEYVPGGLYGAGDTVGFGLNLKTGEGFVTRNGEKMDLGLSNKVTNPLLGEFFQDPENRLAGRKVYPCVGFDNPAGSNQLEFEWNLGALNHPFMYQGSSTLRSGKASM</sequence>
<dbReference type="EMBL" id="MU001493">
    <property type="protein sequence ID" value="KAF2450262.1"/>
    <property type="molecule type" value="Genomic_DNA"/>
</dbReference>
<gene>
    <name evidence="3" type="ORF">P171DRAFT_438940</name>
</gene>
<dbReference type="InterPro" id="IPR002110">
    <property type="entry name" value="Ankyrin_rpt"/>
</dbReference>
<proteinExistence type="predicted"/>
<evidence type="ECO:0000313" key="3">
    <source>
        <dbReference type="EMBL" id="KAF2450262.1"/>
    </source>
</evidence>
<accession>A0A9P4UIG1</accession>
<evidence type="ECO:0000313" key="4">
    <source>
        <dbReference type="Proteomes" id="UP000799764"/>
    </source>
</evidence>
<dbReference type="InterPro" id="IPR043136">
    <property type="entry name" value="B30.2/SPRY_sf"/>
</dbReference>
<dbReference type="Gene3D" id="1.25.40.20">
    <property type="entry name" value="Ankyrin repeat-containing domain"/>
    <property type="match status" value="1"/>
</dbReference>
<dbReference type="PANTHER" id="PTHR24198">
    <property type="entry name" value="ANKYRIN REPEAT AND PROTEIN KINASE DOMAIN-CONTAINING PROTEIN"/>
    <property type="match status" value="1"/>
</dbReference>
<keyword evidence="1" id="KW-0677">Repeat</keyword>
<keyword evidence="4" id="KW-1185">Reference proteome</keyword>
<dbReference type="InterPro" id="IPR036770">
    <property type="entry name" value="Ankyrin_rpt-contain_sf"/>
</dbReference>
<dbReference type="Pfam" id="PF00023">
    <property type="entry name" value="Ank"/>
    <property type="match status" value="1"/>
</dbReference>